<name>A0ABT2U9N7_9BACL</name>
<keyword evidence="2" id="KW-0413">Isomerase</keyword>
<dbReference type="PANTHER" id="PTHR12110:SF41">
    <property type="entry name" value="INOSOSE DEHYDRATASE"/>
    <property type="match status" value="1"/>
</dbReference>
<dbReference type="GO" id="GO:0016853">
    <property type="term" value="F:isomerase activity"/>
    <property type="evidence" value="ECO:0007669"/>
    <property type="project" value="UniProtKB-KW"/>
</dbReference>
<dbReference type="PANTHER" id="PTHR12110">
    <property type="entry name" value="HYDROXYPYRUVATE ISOMERASE"/>
    <property type="match status" value="1"/>
</dbReference>
<evidence type="ECO:0000259" key="1">
    <source>
        <dbReference type="Pfam" id="PF01261"/>
    </source>
</evidence>
<protein>
    <submittedName>
        <fullName evidence="2">Sugar phosphate isomerase/epimerase</fullName>
    </submittedName>
</protein>
<evidence type="ECO:0000313" key="3">
    <source>
        <dbReference type="Proteomes" id="UP001652445"/>
    </source>
</evidence>
<proteinExistence type="predicted"/>
<dbReference type="InterPro" id="IPR013022">
    <property type="entry name" value="Xyl_isomerase-like_TIM-brl"/>
</dbReference>
<feature type="domain" description="Xylose isomerase-like TIM barrel" evidence="1">
    <location>
        <begin position="22"/>
        <end position="219"/>
    </location>
</feature>
<reference evidence="2 3" key="1">
    <citation type="submission" date="2022-09" db="EMBL/GenBank/DDBJ databases">
        <authorList>
            <person name="Han X.L."/>
            <person name="Wang Q."/>
            <person name="Lu T."/>
        </authorList>
    </citation>
    <scope>NUCLEOTIDE SEQUENCE [LARGE SCALE GENOMIC DNA]</scope>
    <source>
        <strain evidence="2 3">WQ 127069</strain>
    </source>
</reference>
<dbReference type="Pfam" id="PF01261">
    <property type="entry name" value="AP_endonuc_2"/>
    <property type="match status" value="1"/>
</dbReference>
<dbReference type="SUPFAM" id="SSF51658">
    <property type="entry name" value="Xylose isomerase-like"/>
    <property type="match status" value="1"/>
</dbReference>
<dbReference type="Proteomes" id="UP001652445">
    <property type="component" value="Unassembled WGS sequence"/>
</dbReference>
<dbReference type="InterPro" id="IPR050312">
    <property type="entry name" value="IolE/XylAMocC-like"/>
</dbReference>
<comment type="caution">
    <text evidence="2">The sequence shown here is derived from an EMBL/GenBank/DDBJ whole genome shotgun (WGS) entry which is preliminary data.</text>
</comment>
<dbReference type="EMBL" id="JAOQIO010000007">
    <property type="protein sequence ID" value="MCU6791356.1"/>
    <property type="molecule type" value="Genomic_DNA"/>
</dbReference>
<sequence length="252" mass="28815">MAVQLYTLREFLQTPADIETTLRKVKQMGYNAVQVSGLGPIDPGALKEMTDREDLEICATHIHYDDLAEKLDDVIEKHLLWDCKYVGIGAMPQELRYTKEGYLTFAKWASNVGQQLQSAGLKFIYHNHNFEFAKFNGTTGMEILIEETDPSVDFELDVYWVQAGGADPVEWIRKVNGRMKVVHLKDMTVTSDREQRYAEIGEGNMDFVRILDACKEIGVEWGAVEQDQCYGSNPFECLQRSWHKLHQLGMKA</sequence>
<dbReference type="InterPro" id="IPR036237">
    <property type="entry name" value="Xyl_isomerase-like_sf"/>
</dbReference>
<dbReference type="Gene3D" id="3.20.20.150">
    <property type="entry name" value="Divalent-metal-dependent TIM barrel enzymes"/>
    <property type="match status" value="1"/>
</dbReference>
<organism evidence="2 3">
    <name type="scientific">Paenibacillus baimaensis</name>
    <dbReference type="NCBI Taxonomy" id="2982185"/>
    <lineage>
        <taxon>Bacteria</taxon>
        <taxon>Bacillati</taxon>
        <taxon>Bacillota</taxon>
        <taxon>Bacilli</taxon>
        <taxon>Bacillales</taxon>
        <taxon>Paenibacillaceae</taxon>
        <taxon>Paenibacillus</taxon>
    </lineage>
</organism>
<evidence type="ECO:0000313" key="2">
    <source>
        <dbReference type="EMBL" id="MCU6791356.1"/>
    </source>
</evidence>
<gene>
    <name evidence="2" type="ORF">OB236_04340</name>
</gene>
<keyword evidence="3" id="KW-1185">Reference proteome</keyword>
<accession>A0ABT2U9N7</accession>